<dbReference type="InterPro" id="IPR004875">
    <property type="entry name" value="DDE_SF_endonuclease_dom"/>
</dbReference>
<protein>
    <submittedName>
        <fullName evidence="2">639_t:CDS:1</fullName>
    </submittedName>
</protein>
<gene>
    <name evidence="2" type="ORF">DEBURN_LOCUS7727</name>
</gene>
<dbReference type="GO" id="GO:0003677">
    <property type="term" value="F:DNA binding"/>
    <property type="evidence" value="ECO:0007669"/>
    <property type="project" value="InterPro"/>
</dbReference>
<dbReference type="PROSITE" id="PS51299">
    <property type="entry name" value="HTH_APSES"/>
    <property type="match status" value="1"/>
</dbReference>
<dbReference type="AlphaFoldDB" id="A0A9N9FX94"/>
<dbReference type="Gene3D" id="3.10.260.10">
    <property type="entry name" value="Transcription regulator HTH, APSES-type DNA-binding domain"/>
    <property type="match status" value="1"/>
</dbReference>
<organism evidence="2 3">
    <name type="scientific">Diversispora eburnea</name>
    <dbReference type="NCBI Taxonomy" id="1213867"/>
    <lineage>
        <taxon>Eukaryota</taxon>
        <taxon>Fungi</taxon>
        <taxon>Fungi incertae sedis</taxon>
        <taxon>Mucoromycota</taxon>
        <taxon>Glomeromycotina</taxon>
        <taxon>Glomeromycetes</taxon>
        <taxon>Diversisporales</taxon>
        <taxon>Diversisporaceae</taxon>
        <taxon>Diversispora</taxon>
    </lineage>
</organism>
<accession>A0A9N9FX94</accession>
<reference evidence="2" key="1">
    <citation type="submission" date="2021-06" db="EMBL/GenBank/DDBJ databases">
        <authorList>
            <person name="Kallberg Y."/>
            <person name="Tangrot J."/>
            <person name="Rosling A."/>
        </authorList>
    </citation>
    <scope>NUCLEOTIDE SEQUENCE</scope>
    <source>
        <strain evidence="2">AZ414A</strain>
    </source>
</reference>
<feature type="domain" description="HTH APSES-type" evidence="1">
    <location>
        <begin position="288"/>
        <end position="400"/>
    </location>
</feature>
<evidence type="ECO:0000313" key="3">
    <source>
        <dbReference type="Proteomes" id="UP000789706"/>
    </source>
</evidence>
<dbReference type="OrthoDB" id="2441347at2759"/>
<dbReference type="SUPFAM" id="SSF54616">
    <property type="entry name" value="DNA-binding domain of Mlu1-box binding protein MBP1"/>
    <property type="match status" value="1"/>
</dbReference>
<dbReference type="Proteomes" id="UP000789706">
    <property type="component" value="Unassembled WGS sequence"/>
</dbReference>
<evidence type="ECO:0000313" key="2">
    <source>
        <dbReference type="EMBL" id="CAG8563919.1"/>
    </source>
</evidence>
<dbReference type="Pfam" id="PF03184">
    <property type="entry name" value="DDE_1"/>
    <property type="match status" value="1"/>
</dbReference>
<dbReference type="InterPro" id="IPR003163">
    <property type="entry name" value="Tscrpt_reg_HTH_APSES-type"/>
</dbReference>
<proteinExistence type="predicted"/>
<keyword evidence="3" id="KW-1185">Reference proteome</keyword>
<sequence length="419" mass="49329">MNEENRLIILLYDQAAVHSHLQPMDAGIICSFKAQYQKLVKFKIDQFNLTYNTNEIPEEINIKHAIDWIAEAWNNISCYTILNCWKKTDIVESSQFLELDNPETPSSSSTITGELIPQQKYDTREIQNLINKLLYNYKDIIDTNDYIEINDSLQIQDINITNEDIIDLIQNEPDEKIKPRLAIQSINNVLNFIEQESELELDNSQMELLNFIQQKFLQYFVPLLLQKIPTQCRICQVKRKVYAFEVKNGRCTRCTRHYKRFKLEWPIRKMITKKKRDKANYVVKTQQYFRYTEEGSIQCTAYAYEFRNGIIRWDVHTGYIHMNPIKRISGHPTMRLEKLKCFHSNWKKEKIVILGGNIEYQGTWYPFDQGKAMIKELIGLNDPGLYTIFGPEVIDLSAIKENTHNTELLSFSYSMALIC</sequence>
<name>A0A9N9FX94_9GLOM</name>
<comment type="caution">
    <text evidence="2">The sequence shown here is derived from an EMBL/GenBank/DDBJ whole genome shotgun (WGS) entry which is preliminary data.</text>
</comment>
<dbReference type="EMBL" id="CAJVPK010000989">
    <property type="protein sequence ID" value="CAG8563919.1"/>
    <property type="molecule type" value="Genomic_DNA"/>
</dbReference>
<evidence type="ECO:0000259" key="1">
    <source>
        <dbReference type="PROSITE" id="PS51299"/>
    </source>
</evidence>
<dbReference type="InterPro" id="IPR036887">
    <property type="entry name" value="HTH_APSES_sf"/>
</dbReference>